<evidence type="ECO:0000313" key="1">
    <source>
        <dbReference type="EMBL" id="CUS06756.1"/>
    </source>
</evidence>
<reference evidence="1" key="1">
    <citation type="submission" date="2015-10" db="EMBL/GenBank/DDBJ databases">
        <authorList>
            <person name="Regsiter A."/>
            <person name="william w."/>
        </authorList>
    </citation>
    <scope>NUCLEOTIDE SEQUENCE</scope>
    <source>
        <strain evidence="1">Montdore</strain>
    </source>
</reference>
<dbReference type="AlphaFoldDB" id="A0A292PHV4"/>
<gene>
    <name evidence="1" type="ORF">GSTUAT00009159001</name>
</gene>
<sequence length="205" mass="22484">MFGLTGWAHYVSDYEELQGRAEERDKLVKNLEAVETESIKMARKNQMGELSENDSSSAEKAQITDAAVAEEQLPADLAYLLGIPTRSPKIFMITRVTRDPIKSVRGLLRLGHGVIGGLSAITRGVRRLSGQVEDHIPSAAYGYQAGGDDSSTNLLLLENKLPSNFGKLVKHGNPKLARMKHRERGDQNLLAMKLCLGRMATAVLN</sequence>
<name>A0A292PHV4_9PEZI</name>
<evidence type="ECO:0000313" key="2">
    <source>
        <dbReference type="Proteomes" id="UP001412239"/>
    </source>
</evidence>
<organism evidence="1 2">
    <name type="scientific">Tuber aestivum</name>
    <name type="common">summer truffle</name>
    <dbReference type="NCBI Taxonomy" id="59557"/>
    <lineage>
        <taxon>Eukaryota</taxon>
        <taxon>Fungi</taxon>
        <taxon>Dikarya</taxon>
        <taxon>Ascomycota</taxon>
        <taxon>Pezizomycotina</taxon>
        <taxon>Pezizomycetes</taxon>
        <taxon>Pezizales</taxon>
        <taxon>Tuberaceae</taxon>
        <taxon>Tuber</taxon>
    </lineage>
</organism>
<accession>A0A292PHV4</accession>
<dbReference type="EMBL" id="LN891372">
    <property type="protein sequence ID" value="CUS06756.1"/>
    <property type="molecule type" value="Genomic_DNA"/>
</dbReference>
<keyword evidence="2" id="KW-1185">Reference proteome</keyword>
<dbReference type="Proteomes" id="UP001412239">
    <property type="component" value="Unassembled WGS sequence"/>
</dbReference>
<proteinExistence type="predicted"/>
<protein>
    <submittedName>
        <fullName evidence="1">Uncharacterized protein</fullName>
    </submittedName>
</protein>